<gene>
    <name evidence="1" type="ORF">NKR19_g8447</name>
</gene>
<dbReference type="InterPro" id="IPR032710">
    <property type="entry name" value="NTF2-like_dom_sf"/>
</dbReference>
<dbReference type="EMBL" id="JANBVN010000171">
    <property type="protein sequence ID" value="KAJ9136773.1"/>
    <property type="molecule type" value="Genomic_DNA"/>
</dbReference>
<organism evidence="1 2">
    <name type="scientific">Coniochaeta hoffmannii</name>
    <dbReference type="NCBI Taxonomy" id="91930"/>
    <lineage>
        <taxon>Eukaryota</taxon>
        <taxon>Fungi</taxon>
        <taxon>Dikarya</taxon>
        <taxon>Ascomycota</taxon>
        <taxon>Pezizomycotina</taxon>
        <taxon>Sordariomycetes</taxon>
        <taxon>Sordariomycetidae</taxon>
        <taxon>Coniochaetales</taxon>
        <taxon>Coniochaetaceae</taxon>
        <taxon>Coniochaeta</taxon>
    </lineage>
</organism>
<comment type="caution">
    <text evidence="1">The sequence shown here is derived from an EMBL/GenBank/DDBJ whole genome shotgun (WGS) entry which is preliminary data.</text>
</comment>
<dbReference type="AlphaFoldDB" id="A0AA38VJF0"/>
<reference evidence="1" key="1">
    <citation type="submission" date="2022-07" db="EMBL/GenBank/DDBJ databases">
        <title>Fungi with potential for degradation of polypropylene.</title>
        <authorList>
            <person name="Gostincar C."/>
        </authorList>
    </citation>
    <scope>NUCLEOTIDE SEQUENCE</scope>
    <source>
        <strain evidence="1">EXF-13287</strain>
    </source>
</reference>
<name>A0AA38VJF0_9PEZI</name>
<sequence>MEASSSSFTLPAVSPEIAQIITTKKLQYCRFADTHQWSKFDQVAFPECTYQYTDHGELIVDHGFSYSWNSTKAFTTFFSAAFETLQTMHHVGPGEFVYTNAALNEVLATFPIVYHSALAKGVNSTVGVTGTGGGHYYETYRRKGKDWLMYKCTMDRIYDQPNEA</sequence>
<evidence type="ECO:0008006" key="3">
    <source>
        <dbReference type="Google" id="ProtNLM"/>
    </source>
</evidence>
<accession>A0AA38VJF0</accession>
<protein>
    <recommendedName>
        <fullName evidence="3">SnoaL-like domain-containing protein</fullName>
    </recommendedName>
</protein>
<dbReference type="Proteomes" id="UP001174691">
    <property type="component" value="Unassembled WGS sequence"/>
</dbReference>
<evidence type="ECO:0000313" key="2">
    <source>
        <dbReference type="Proteomes" id="UP001174691"/>
    </source>
</evidence>
<dbReference type="Gene3D" id="3.10.450.50">
    <property type="match status" value="1"/>
</dbReference>
<dbReference type="SUPFAM" id="SSF54427">
    <property type="entry name" value="NTF2-like"/>
    <property type="match status" value="1"/>
</dbReference>
<proteinExistence type="predicted"/>
<keyword evidence="2" id="KW-1185">Reference proteome</keyword>
<evidence type="ECO:0000313" key="1">
    <source>
        <dbReference type="EMBL" id="KAJ9136773.1"/>
    </source>
</evidence>